<sequence>MACEPEPPPPLPKKPKSPPAVPTTICALGDDLLREIFLRLPSLPTLVRAAVTCRSSLRAVRSCTAFRRRFGELHSPPHLGLFINISDFHTPAFRLLRLSSDPDIAAVVRRADFFLTRLRNNDEGSALKWLIRDCHNGYVVLISQSTDHMAVYNPLTRVLDLFPKPPRKICKEMCIEFHVLSSEEDPGPFRVICVCHEIFGAQAAVLSSETREWQIFPWVEAENIEPYNTHNGILLKGYIYLKKGSRASARVLNTTTLQFSRIDLPRHIEGQGAITAGQTKDGKLCIICAVKLTLVVWSWRADDEGIERWMLEKTFPLLPAVDALTDSPADNHDLKILAIVDGFVYLSIYYKPARNLSGWFLSFCLETEKLNKLCPMLHHDCVYPYIMAWPPSLVLKPSSSI</sequence>
<dbReference type="EnsemblPlants" id="AVESA.00010b.r2.1DG0178410.1">
    <property type="protein sequence ID" value="AVESA.00010b.r2.1DG0178410.1.CDS"/>
    <property type="gene ID" value="AVESA.00010b.r2.1DG0178410"/>
</dbReference>
<evidence type="ECO:0000313" key="1">
    <source>
        <dbReference type="EnsemblPlants" id="AVESA.00010b.r2.1DG0178410.1.CDS"/>
    </source>
</evidence>
<proteinExistence type="predicted"/>
<keyword evidence="2" id="KW-1185">Reference proteome</keyword>
<reference evidence="1" key="2">
    <citation type="submission" date="2025-09" db="UniProtKB">
        <authorList>
            <consortium name="EnsemblPlants"/>
        </authorList>
    </citation>
    <scope>IDENTIFICATION</scope>
</reference>
<accession>A0ACD5U4F9</accession>
<evidence type="ECO:0000313" key="2">
    <source>
        <dbReference type="Proteomes" id="UP001732700"/>
    </source>
</evidence>
<protein>
    <submittedName>
        <fullName evidence="1">Uncharacterized protein</fullName>
    </submittedName>
</protein>
<reference evidence="1" key="1">
    <citation type="submission" date="2021-05" db="EMBL/GenBank/DDBJ databases">
        <authorList>
            <person name="Scholz U."/>
            <person name="Mascher M."/>
            <person name="Fiebig A."/>
        </authorList>
    </citation>
    <scope>NUCLEOTIDE SEQUENCE [LARGE SCALE GENOMIC DNA]</scope>
</reference>
<dbReference type="Proteomes" id="UP001732700">
    <property type="component" value="Chromosome 1D"/>
</dbReference>
<organism evidence="1 2">
    <name type="scientific">Avena sativa</name>
    <name type="common">Oat</name>
    <dbReference type="NCBI Taxonomy" id="4498"/>
    <lineage>
        <taxon>Eukaryota</taxon>
        <taxon>Viridiplantae</taxon>
        <taxon>Streptophyta</taxon>
        <taxon>Embryophyta</taxon>
        <taxon>Tracheophyta</taxon>
        <taxon>Spermatophyta</taxon>
        <taxon>Magnoliopsida</taxon>
        <taxon>Liliopsida</taxon>
        <taxon>Poales</taxon>
        <taxon>Poaceae</taxon>
        <taxon>BOP clade</taxon>
        <taxon>Pooideae</taxon>
        <taxon>Poodae</taxon>
        <taxon>Poeae</taxon>
        <taxon>Poeae Chloroplast Group 1 (Aveneae type)</taxon>
        <taxon>Aveninae</taxon>
        <taxon>Avena</taxon>
    </lineage>
</organism>
<name>A0ACD5U4F9_AVESA</name>